<sequence length="63" mass="7377">MLGGVLTVPWGLFCQITVKPFTFVCGERFLFFIPVRRKRCCQPPKERFRRNNLNGSIPILKFC</sequence>
<dbReference type="AlphaFoldDB" id="A0A2U3LPL7"/>
<protein>
    <submittedName>
        <fullName evidence="1">Uncharacterized protein</fullName>
    </submittedName>
</protein>
<organism evidence="1 2">
    <name type="scientific">Candidatus Desulfosporosinus infrequens</name>
    <dbReference type="NCBI Taxonomy" id="2043169"/>
    <lineage>
        <taxon>Bacteria</taxon>
        <taxon>Bacillati</taxon>
        <taxon>Bacillota</taxon>
        <taxon>Clostridia</taxon>
        <taxon>Eubacteriales</taxon>
        <taxon>Desulfitobacteriaceae</taxon>
        <taxon>Desulfosporosinus</taxon>
    </lineage>
</organism>
<evidence type="ECO:0000313" key="1">
    <source>
        <dbReference type="EMBL" id="SPF53759.1"/>
    </source>
</evidence>
<name>A0A2U3LPL7_9FIRM</name>
<accession>A0A2U3LPL7</accession>
<dbReference type="EMBL" id="OMOF01000668">
    <property type="protein sequence ID" value="SPF53759.1"/>
    <property type="molecule type" value="Genomic_DNA"/>
</dbReference>
<evidence type="ECO:0000313" key="2">
    <source>
        <dbReference type="Proteomes" id="UP000238916"/>
    </source>
</evidence>
<gene>
    <name evidence="1" type="ORF">SBF1_700031</name>
</gene>
<dbReference type="Proteomes" id="UP000238916">
    <property type="component" value="Unassembled WGS sequence"/>
</dbReference>
<reference evidence="2" key="1">
    <citation type="submission" date="2018-02" db="EMBL/GenBank/DDBJ databases">
        <authorList>
            <person name="Hausmann B."/>
        </authorList>
    </citation>
    <scope>NUCLEOTIDE SEQUENCE [LARGE SCALE GENOMIC DNA]</scope>
    <source>
        <strain evidence="2">Peat soil MAG SbF1</strain>
    </source>
</reference>
<proteinExistence type="predicted"/>